<dbReference type="Proteomes" id="UP000431485">
    <property type="component" value="Unassembled WGS sequence"/>
</dbReference>
<name>A0A7X2RTF3_9PSED</name>
<dbReference type="AlphaFoldDB" id="A0A7X2RTF3"/>
<organism evidence="1 2">
    <name type="scientific">Pseudomonas karstica</name>
    <dbReference type="NCBI Taxonomy" id="1055468"/>
    <lineage>
        <taxon>Bacteria</taxon>
        <taxon>Pseudomonadati</taxon>
        <taxon>Pseudomonadota</taxon>
        <taxon>Gammaproteobacteria</taxon>
        <taxon>Pseudomonadales</taxon>
        <taxon>Pseudomonadaceae</taxon>
        <taxon>Pseudomonas</taxon>
    </lineage>
</organism>
<accession>A0A7X2RTF3</accession>
<protein>
    <submittedName>
        <fullName evidence="1">Uncharacterized protein</fullName>
    </submittedName>
</protein>
<dbReference type="RefSeq" id="WP_154743331.1">
    <property type="nucleotide sequence ID" value="NZ_JBHSTG010000001.1"/>
</dbReference>
<evidence type="ECO:0000313" key="2">
    <source>
        <dbReference type="Proteomes" id="UP000431485"/>
    </source>
</evidence>
<dbReference type="EMBL" id="WLYI01000012">
    <property type="protein sequence ID" value="MTD19627.1"/>
    <property type="molecule type" value="Genomic_DNA"/>
</dbReference>
<gene>
    <name evidence="1" type="ORF">GIR22_10865</name>
</gene>
<evidence type="ECO:0000313" key="1">
    <source>
        <dbReference type="EMBL" id="MTD19627.1"/>
    </source>
</evidence>
<keyword evidence="2" id="KW-1185">Reference proteome</keyword>
<reference evidence="1 2" key="1">
    <citation type="submission" date="2019-11" db="EMBL/GenBank/DDBJ databases">
        <title>Pseudmonas karstica sp. nov. and Pseudomonas spelaei sp. nov. from caves.</title>
        <authorList>
            <person name="Zeman M."/>
        </authorList>
    </citation>
    <scope>NUCLEOTIDE SEQUENCE [LARGE SCALE GENOMIC DNA]</scope>
    <source>
        <strain evidence="1 2">CCM 7891</strain>
    </source>
</reference>
<sequence>MNACLTAAGAFRPTDNRTRVTGVKQKIMARRQMARLEIAKRKMLAQMNGHRADTIPGKNKIPIL</sequence>
<proteinExistence type="predicted"/>
<comment type="caution">
    <text evidence="1">The sequence shown here is derived from an EMBL/GenBank/DDBJ whole genome shotgun (WGS) entry which is preliminary data.</text>
</comment>